<dbReference type="SMART" id="SM00567">
    <property type="entry name" value="EZ_HEAT"/>
    <property type="match status" value="2"/>
</dbReference>
<dbReference type="InterPro" id="IPR011989">
    <property type="entry name" value="ARM-like"/>
</dbReference>
<evidence type="ECO:0000313" key="2">
    <source>
        <dbReference type="EMBL" id="CAB4629255.1"/>
    </source>
</evidence>
<dbReference type="InterPro" id="IPR026003">
    <property type="entry name" value="Cohesin_HEAT"/>
</dbReference>
<protein>
    <submittedName>
        <fullName evidence="5">Unannotated protein</fullName>
    </submittedName>
</protein>
<dbReference type="EMBL" id="CAEZVL010000066">
    <property type="protein sequence ID" value="CAB4629255.1"/>
    <property type="molecule type" value="Genomic_DNA"/>
</dbReference>
<gene>
    <name evidence="1" type="ORF">UFOPK1820_00554</name>
    <name evidence="2" type="ORF">UFOPK1960_00570</name>
    <name evidence="3" type="ORF">UFOPK2921_00171</name>
    <name evidence="4" type="ORF">UFOPK3889_00864</name>
    <name evidence="5" type="ORF">UFOPK4275_00739</name>
</gene>
<evidence type="ECO:0000313" key="4">
    <source>
        <dbReference type="EMBL" id="CAB4975177.1"/>
    </source>
</evidence>
<evidence type="ECO:0000313" key="5">
    <source>
        <dbReference type="EMBL" id="CAB5049734.1"/>
    </source>
</evidence>
<dbReference type="Pfam" id="PF13646">
    <property type="entry name" value="HEAT_2"/>
    <property type="match status" value="1"/>
</dbReference>
<proteinExistence type="predicted"/>
<dbReference type="Pfam" id="PF12765">
    <property type="entry name" value="Cohesin_HEAT"/>
    <property type="match status" value="1"/>
</dbReference>
<accession>A0A6J7T7E3</accession>
<dbReference type="EMBL" id="CAEZUK010000068">
    <property type="protein sequence ID" value="CAB4598287.1"/>
    <property type="molecule type" value="Genomic_DNA"/>
</dbReference>
<dbReference type="SUPFAM" id="SSF48371">
    <property type="entry name" value="ARM repeat"/>
    <property type="match status" value="1"/>
</dbReference>
<dbReference type="EMBL" id="CAFBQJ010000119">
    <property type="protein sequence ID" value="CAB5049734.1"/>
    <property type="molecule type" value="Genomic_DNA"/>
</dbReference>
<dbReference type="EMBL" id="CAFBNZ010000172">
    <property type="protein sequence ID" value="CAB4975177.1"/>
    <property type="molecule type" value="Genomic_DNA"/>
</dbReference>
<evidence type="ECO:0000313" key="1">
    <source>
        <dbReference type="EMBL" id="CAB4598287.1"/>
    </source>
</evidence>
<dbReference type="InterPro" id="IPR004155">
    <property type="entry name" value="PBS_lyase_HEAT"/>
</dbReference>
<reference evidence="5" key="1">
    <citation type="submission" date="2020-05" db="EMBL/GenBank/DDBJ databases">
        <authorList>
            <person name="Chiriac C."/>
            <person name="Salcher M."/>
            <person name="Ghai R."/>
            <person name="Kavagutti S V."/>
        </authorList>
    </citation>
    <scope>NUCLEOTIDE SEQUENCE</scope>
</reference>
<sequence>MSASDSPQVAERRQAVVIAGHSGDRALVEIGLTDEQPSVRESALGALDRLGVLTAPTLEVFTTDIDVRVRRRVAELGAKFLSFDLLPLLSDNEPLVVEMAAWSCGEHEVVTQTVLDKLIELTTTHSEPLVREASVAALGAIGDELGLDAIIAACSDKPAIRRRAVLALAPFDTPEVKITLHKALEDRDWQVRQAAEDLLG</sequence>
<dbReference type="AlphaFoldDB" id="A0A6J7T7E3"/>
<name>A0A6J7T7E3_9ZZZZ</name>
<organism evidence="5">
    <name type="scientific">freshwater metagenome</name>
    <dbReference type="NCBI Taxonomy" id="449393"/>
    <lineage>
        <taxon>unclassified sequences</taxon>
        <taxon>metagenomes</taxon>
        <taxon>ecological metagenomes</taxon>
    </lineage>
</organism>
<dbReference type="Gene3D" id="1.25.10.10">
    <property type="entry name" value="Leucine-rich Repeat Variant"/>
    <property type="match status" value="2"/>
</dbReference>
<evidence type="ECO:0000313" key="3">
    <source>
        <dbReference type="EMBL" id="CAB4769267.1"/>
    </source>
</evidence>
<dbReference type="EMBL" id="CAEZZV010000012">
    <property type="protein sequence ID" value="CAB4769267.1"/>
    <property type="molecule type" value="Genomic_DNA"/>
</dbReference>
<dbReference type="InterPro" id="IPR016024">
    <property type="entry name" value="ARM-type_fold"/>
</dbReference>